<dbReference type="PROSITE" id="PS00175">
    <property type="entry name" value="PG_MUTASE"/>
    <property type="match status" value="1"/>
</dbReference>
<dbReference type="CDD" id="cd07067">
    <property type="entry name" value="HP_PGM_like"/>
    <property type="match status" value="1"/>
</dbReference>
<evidence type="ECO:0000256" key="1">
    <source>
        <dbReference type="ARBA" id="ARBA00023152"/>
    </source>
</evidence>
<dbReference type="PANTHER" id="PTHR48100:SF1">
    <property type="entry name" value="HISTIDINE PHOSPHATASE FAMILY PROTEIN-RELATED"/>
    <property type="match status" value="1"/>
</dbReference>
<dbReference type="PANTHER" id="PTHR48100">
    <property type="entry name" value="BROAD-SPECIFICITY PHOSPHATASE YOR283W-RELATED"/>
    <property type="match status" value="1"/>
</dbReference>
<keyword evidence="1" id="KW-0324">Glycolysis</keyword>
<dbReference type="InterPro" id="IPR013078">
    <property type="entry name" value="His_Pase_superF_clade-1"/>
</dbReference>
<keyword evidence="4" id="KW-1185">Reference proteome</keyword>
<dbReference type="InterPro" id="IPR029033">
    <property type="entry name" value="His_PPase_superfam"/>
</dbReference>
<dbReference type="SUPFAM" id="SSF53254">
    <property type="entry name" value="Phosphoglycerate mutase-like"/>
    <property type="match status" value="1"/>
</dbReference>
<reference evidence="3 4" key="1">
    <citation type="submission" date="2019-04" db="EMBL/GenBank/DDBJ databases">
        <authorList>
            <person name="Jiang L."/>
        </authorList>
    </citation>
    <scope>NUCLEOTIDE SEQUENCE [LARGE SCALE GENOMIC DNA]</scope>
    <source>
        <strain evidence="3 4">YIM 131853</strain>
    </source>
</reference>
<dbReference type="EMBL" id="SSSM01000001">
    <property type="protein sequence ID" value="THG33144.1"/>
    <property type="molecule type" value="Genomic_DNA"/>
</dbReference>
<dbReference type="SMART" id="SM00855">
    <property type="entry name" value="PGAM"/>
    <property type="match status" value="1"/>
</dbReference>
<dbReference type="Pfam" id="PF00300">
    <property type="entry name" value="His_Phos_1"/>
    <property type="match status" value="1"/>
</dbReference>
<dbReference type="GO" id="GO:0005737">
    <property type="term" value="C:cytoplasm"/>
    <property type="evidence" value="ECO:0007669"/>
    <property type="project" value="TreeGrafter"/>
</dbReference>
<accession>A0A4S4FRZ1</accession>
<gene>
    <name evidence="3" type="ORF">E6C64_01935</name>
</gene>
<evidence type="ECO:0000313" key="4">
    <source>
        <dbReference type="Proteomes" id="UP000309133"/>
    </source>
</evidence>
<sequence length="247" mass="27102">MGAVELILVRHGESEGNLAAAEAERIAAETIAVPARDADVVLSPRGREQAEALGAHLAELAADDVPQSLWVSPYLRAQQTADIALRTAGLDLPRRLDERLRDRELGITDALTSLGVERRLPLEAERRRWLGKFYYRPPGGESWADVALRVRSLLADLDREEDGRRVLIVCHDAVISLFRYVAERIPEAELLEHARLHPIPNAAITRLARPSGEGSWTATVISSAAHLAAHGADVTQHVGEPDPQEVR</sequence>
<dbReference type="Proteomes" id="UP000309133">
    <property type="component" value="Unassembled WGS sequence"/>
</dbReference>
<dbReference type="AlphaFoldDB" id="A0A4S4FRZ1"/>
<organism evidence="3 4">
    <name type="scientific">Naasia lichenicola</name>
    <dbReference type="NCBI Taxonomy" id="2565933"/>
    <lineage>
        <taxon>Bacteria</taxon>
        <taxon>Bacillati</taxon>
        <taxon>Actinomycetota</taxon>
        <taxon>Actinomycetes</taxon>
        <taxon>Micrococcales</taxon>
        <taxon>Microbacteriaceae</taxon>
        <taxon>Naasia</taxon>
    </lineage>
</organism>
<proteinExistence type="predicted"/>
<protein>
    <submittedName>
        <fullName evidence="3">Histidine phosphatase family protein</fullName>
    </submittedName>
</protein>
<evidence type="ECO:0000256" key="2">
    <source>
        <dbReference type="ARBA" id="ARBA00023235"/>
    </source>
</evidence>
<name>A0A4S4FRZ1_9MICO</name>
<comment type="caution">
    <text evidence="3">The sequence shown here is derived from an EMBL/GenBank/DDBJ whole genome shotgun (WGS) entry which is preliminary data.</text>
</comment>
<dbReference type="InterPro" id="IPR050275">
    <property type="entry name" value="PGM_Phosphatase"/>
</dbReference>
<dbReference type="RefSeq" id="WP_136425925.1">
    <property type="nucleotide sequence ID" value="NZ_SSSM01000001.1"/>
</dbReference>
<keyword evidence="2" id="KW-0413">Isomerase</keyword>
<dbReference type="OrthoDB" id="5449373at2"/>
<dbReference type="InterPro" id="IPR001345">
    <property type="entry name" value="PG/BPGM_mutase_AS"/>
</dbReference>
<dbReference type="Gene3D" id="3.40.50.1240">
    <property type="entry name" value="Phosphoglycerate mutase-like"/>
    <property type="match status" value="1"/>
</dbReference>
<dbReference type="GO" id="GO:0016791">
    <property type="term" value="F:phosphatase activity"/>
    <property type="evidence" value="ECO:0007669"/>
    <property type="project" value="TreeGrafter"/>
</dbReference>
<evidence type="ECO:0000313" key="3">
    <source>
        <dbReference type="EMBL" id="THG33144.1"/>
    </source>
</evidence>